<keyword evidence="6" id="KW-0521">NADP</keyword>
<dbReference type="GO" id="GO:0005829">
    <property type="term" value="C:cytosol"/>
    <property type="evidence" value="ECO:0007669"/>
    <property type="project" value="TreeGrafter"/>
</dbReference>
<comment type="pathway">
    <text evidence="1 6">Carbohydrate biosynthesis; dTDP-L-rhamnose biosynthesis.</text>
</comment>
<dbReference type="EMBL" id="CP015519">
    <property type="protein sequence ID" value="APG26640.1"/>
    <property type="molecule type" value="Genomic_DNA"/>
</dbReference>
<dbReference type="RefSeq" id="WP_072282601.1">
    <property type="nucleotide sequence ID" value="NZ_CP015519.1"/>
</dbReference>
<dbReference type="SUPFAM" id="SSF51735">
    <property type="entry name" value="NAD(P)-binding Rossmann-fold domains"/>
    <property type="match status" value="1"/>
</dbReference>
<dbReference type="PANTHER" id="PTHR10491">
    <property type="entry name" value="DTDP-4-DEHYDRORHAMNOSE REDUCTASE"/>
    <property type="match status" value="1"/>
</dbReference>
<comment type="function">
    <text evidence="6">Catalyzes the reduction of dTDP-6-deoxy-L-lyxo-4-hexulose to yield dTDP-L-rhamnose.</text>
</comment>
<organism evidence="8 9">
    <name type="scientific">Syntrophotalea acetylenivorans</name>
    <dbReference type="NCBI Taxonomy" id="1842532"/>
    <lineage>
        <taxon>Bacteria</taxon>
        <taxon>Pseudomonadati</taxon>
        <taxon>Thermodesulfobacteriota</taxon>
        <taxon>Desulfuromonadia</taxon>
        <taxon>Desulfuromonadales</taxon>
        <taxon>Syntrophotaleaceae</taxon>
        <taxon>Syntrophotalea</taxon>
    </lineage>
</organism>
<proteinExistence type="inferred from homology"/>
<dbReference type="CDD" id="cd05254">
    <property type="entry name" value="dTDP_HR_like_SDR_e"/>
    <property type="match status" value="1"/>
</dbReference>
<dbReference type="PANTHER" id="PTHR10491:SF4">
    <property type="entry name" value="METHIONINE ADENOSYLTRANSFERASE 2 SUBUNIT BETA"/>
    <property type="match status" value="1"/>
</dbReference>
<sequence length="301" mass="33845">MSGMTRKVALIGARGMLAKMVQAAAPSNFSIQGFQRPEFDLTDVDQVRRAMEEFRPQVIINCCAYTQVDRCEDEEELATRVNGEGPGYLAVVARELDATLVHVSTDYVFSGNANRPYRENDATGPMSAYGRSKLKGEQAILESGLEKYFIVRTSWLYGPWGKNFVETILRLAAEREELRIVADQVGCPTYTGDLAEAIFRLLELESDSETPAVFKGEYGVYHFANEGQCSWYDFACEIVEIARQIGLPVKAHRIEPITTEQFPLPAQRPTYSVFDTAKYQKATGVSIPSWQESLKTYFEVR</sequence>
<evidence type="ECO:0000256" key="2">
    <source>
        <dbReference type="ARBA" id="ARBA00010944"/>
    </source>
</evidence>
<comment type="similarity">
    <text evidence="2 6">Belongs to the dTDP-4-dehydrorhamnose reductase family.</text>
</comment>
<dbReference type="GO" id="GO:0019305">
    <property type="term" value="P:dTDP-rhamnose biosynthetic process"/>
    <property type="evidence" value="ECO:0007669"/>
    <property type="project" value="UniProtKB-UniPathway"/>
</dbReference>
<comment type="catalytic activity">
    <reaction evidence="5">
        <text>dTDP-beta-L-rhamnose + NADP(+) = dTDP-4-dehydro-beta-L-rhamnose + NADPH + H(+)</text>
        <dbReference type="Rhea" id="RHEA:21796"/>
        <dbReference type="ChEBI" id="CHEBI:15378"/>
        <dbReference type="ChEBI" id="CHEBI:57510"/>
        <dbReference type="ChEBI" id="CHEBI:57783"/>
        <dbReference type="ChEBI" id="CHEBI:58349"/>
        <dbReference type="ChEBI" id="CHEBI:62830"/>
        <dbReference type="EC" id="1.1.1.133"/>
    </reaction>
</comment>
<dbReference type="InterPro" id="IPR036291">
    <property type="entry name" value="NAD(P)-bd_dom_sf"/>
</dbReference>
<dbReference type="OrthoDB" id="9803892at2"/>
<gene>
    <name evidence="8" type="ORF">A7E78_01435</name>
</gene>
<keyword evidence="9" id="KW-1185">Reference proteome</keyword>
<evidence type="ECO:0000256" key="5">
    <source>
        <dbReference type="ARBA" id="ARBA00048200"/>
    </source>
</evidence>
<dbReference type="GO" id="GO:0008831">
    <property type="term" value="F:dTDP-4-dehydrorhamnose reductase activity"/>
    <property type="evidence" value="ECO:0007669"/>
    <property type="project" value="UniProtKB-EC"/>
</dbReference>
<dbReference type="UniPathway" id="UPA00124"/>
<evidence type="ECO:0000259" key="7">
    <source>
        <dbReference type="Pfam" id="PF04321"/>
    </source>
</evidence>
<protein>
    <recommendedName>
        <fullName evidence="4 6">dTDP-4-dehydrorhamnose reductase</fullName>
        <ecNumber evidence="3 6">1.1.1.133</ecNumber>
    </recommendedName>
</protein>
<feature type="domain" description="RmlD-like substrate binding" evidence="7">
    <location>
        <begin position="7"/>
        <end position="299"/>
    </location>
</feature>
<accession>A0A1L3GL67</accession>
<evidence type="ECO:0000256" key="4">
    <source>
        <dbReference type="ARBA" id="ARBA00017099"/>
    </source>
</evidence>
<dbReference type="EC" id="1.1.1.133" evidence="3 6"/>
<keyword evidence="6" id="KW-0560">Oxidoreductase</keyword>
<evidence type="ECO:0000256" key="1">
    <source>
        <dbReference type="ARBA" id="ARBA00004781"/>
    </source>
</evidence>
<evidence type="ECO:0000256" key="3">
    <source>
        <dbReference type="ARBA" id="ARBA00012929"/>
    </source>
</evidence>
<dbReference type="InterPro" id="IPR029903">
    <property type="entry name" value="RmlD-like-bd"/>
</dbReference>
<dbReference type="NCBIfam" id="TIGR01214">
    <property type="entry name" value="rmlD"/>
    <property type="match status" value="1"/>
</dbReference>
<dbReference type="AlphaFoldDB" id="A0A1L3GL67"/>
<evidence type="ECO:0000313" key="8">
    <source>
        <dbReference type="EMBL" id="APG26640.1"/>
    </source>
</evidence>
<dbReference type="Proteomes" id="UP000182517">
    <property type="component" value="Chromosome"/>
</dbReference>
<reference evidence="8 9" key="1">
    <citation type="journal article" date="2017" name="Genome Announc.">
        <title>Complete Genome Sequences of Two Acetylene-Fermenting Pelobacter acetylenicus Strains.</title>
        <authorList>
            <person name="Sutton J.M."/>
            <person name="Baesman S.M."/>
            <person name="Fierst J.L."/>
            <person name="Poret-Peterson A.T."/>
            <person name="Oremland R.S."/>
            <person name="Dunlap D.S."/>
            <person name="Akob D.M."/>
        </authorList>
    </citation>
    <scope>NUCLEOTIDE SEQUENCE [LARGE SCALE GENOMIC DNA]</scope>
    <source>
        <strain evidence="8 9">SFB93</strain>
    </source>
</reference>
<evidence type="ECO:0000256" key="6">
    <source>
        <dbReference type="RuleBase" id="RU364082"/>
    </source>
</evidence>
<dbReference type="STRING" id="1842532.A7E78_01435"/>
<evidence type="ECO:0000313" key="9">
    <source>
        <dbReference type="Proteomes" id="UP000182517"/>
    </source>
</evidence>
<dbReference type="Gene3D" id="3.90.25.10">
    <property type="entry name" value="UDP-galactose 4-epimerase, domain 1"/>
    <property type="match status" value="1"/>
</dbReference>
<name>A0A1L3GL67_9BACT</name>
<dbReference type="InterPro" id="IPR005913">
    <property type="entry name" value="dTDP_dehydrorham_reduct"/>
</dbReference>
<dbReference type="Pfam" id="PF04321">
    <property type="entry name" value="RmlD_sub_bind"/>
    <property type="match status" value="1"/>
</dbReference>
<dbReference type="KEGG" id="pef:A7E78_01435"/>
<dbReference type="Gene3D" id="3.40.50.720">
    <property type="entry name" value="NAD(P)-binding Rossmann-like Domain"/>
    <property type="match status" value="1"/>
</dbReference>